<evidence type="ECO:0000313" key="2">
    <source>
        <dbReference type="Proteomes" id="UP001604335"/>
    </source>
</evidence>
<dbReference type="RefSeq" id="WP_393015197.1">
    <property type="nucleotide sequence ID" value="NZ_JAZAQF010000088.1"/>
</dbReference>
<accession>A0ABW7CE98</accession>
<dbReference type="Gene3D" id="2.30.30.40">
    <property type="entry name" value="SH3 Domains"/>
    <property type="match status" value="1"/>
</dbReference>
<dbReference type="EMBL" id="JAZAQF010000088">
    <property type="protein sequence ID" value="MFG3819347.1"/>
    <property type="molecule type" value="Genomic_DNA"/>
</dbReference>
<organism evidence="1 2">
    <name type="scientific">Limnothrix redekei LRLZ20PSL1</name>
    <dbReference type="NCBI Taxonomy" id="3112953"/>
    <lineage>
        <taxon>Bacteria</taxon>
        <taxon>Bacillati</taxon>
        <taxon>Cyanobacteriota</taxon>
        <taxon>Cyanophyceae</taxon>
        <taxon>Pseudanabaenales</taxon>
        <taxon>Pseudanabaenaceae</taxon>
        <taxon>Limnothrix</taxon>
    </lineage>
</organism>
<comment type="caution">
    <text evidence="1">The sequence shown here is derived from an EMBL/GenBank/DDBJ whole genome shotgun (WGS) entry which is preliminary data.</text>
</comment>
<keyword evidence="2" id="KW-1185">Reference proteome</keyword>
<evidence type="ECO:0000313" key="1">
    <source>
        <dbReference type="EMBL" id="MFG3819347.1"/>
    </source>
</evidence>
<dbReference type="Proteomes" id="UP001604335">
    <property type="component" value="Unassembled WGS sequence"/>
</dbReference>
<protein>
    <submittedName>
        <fullName evidence="1">SH3 domain-containing protein</fullName>
    </submittedName>
</protein>
<proteinExistence type="predicted"/>
<gene>
    <name evidence="1" type="ORF">VPK24_17005</name>
</gene>
<sequence>MGIATILSLAIAPSSSGQSLGANCFGTIRGNSAVNLRSGPGTQFPIVDRVNPSSTVILLNDANERWEPNPLTRTDGQGNQWHMVTKSRSGQGEIVPPHRRAWIREDLMSISCPP</sequence>
<name>A0ABW7CE98_9CYAN</name>
<reference evidence="2" key="1">
    <citation type="journal article" date="2024" name="Algal Res.">
        <title>Biochemical, toxicological and genomic investigation of a high-biomass producing Limnothrix strain isolated from Italian shallow drinking water reservoir.</title>
        <authorList>
            <person name="Simonazzi M."/>
            <person name="Shishido T.K."/>
            <person name="Delbaje E."/>
            <person name="Wahlsten M."/>
            <person name="Fewer D.P."/>
            <person name="Sivonen K."/>
            <person name="Pezzolesi L."/>
            <person name="Pistocchi R."/>
        </authorList>
    </citation>
    <scope>NUCLEOTIDE SEQUENCE [LARGE SCALE GENOMIC DNA]</scope>
    <source>
        <strain evidence="2">LRLZ20PSL1</strain>
    </source>
</reference>